<dbReference type="RefSeq" id="WP_284032720.1">
    <property type="nucleotide sequence ID" value="NZ_CP126154.1"/>
</dbReference>
<dbReference type="AlphaFoldDB" id="A0ABD5WGM3"/>
<protein>
    <recommendedName>
        <fullName evidence="3">DUF4352 domain-containing protein</fullName>
    </recommendedName>
</protein>
<evidence type="ECO:0000313" key="2">
    <source>
        <dbReference type="Proteomes" id="UP001596461"/>
    </source>
</evidence>
<proteinExistence type="predicted"/>
<keyword evidence="2" id="KW-1185">Reference proteome</keyword>
<accession>A0ABD5WGM3</accession>
<reference evidence="1 2" key="1">
    <citation type="journal article" date="2019" name="Int. J. Syst. Evol. Microbiol.">
        <title>The Global Catalogue of Microorganisms (GCM) 10K type strain sequencing project: providing services to taxonomists for standard genome sequencing and annotation.</title>
        <authorList>
            <consortium name="The Broad Institute Genomics Platform"/>
            <consortium name="The Broad Institute Genome Sequencing Center for Infectious Disease"/>
            <person name="Wu L."/>
            <person name="Ma J."/>
        </authorList>
    </citation>
    <scope>NUCLEOTIDE SEQUENCE [LARGE SCALE GENOMIC DNA]</scope>
    <source>
        <strain evidence="1 2">DT31</strain>
    </source>
</reference>
<dbReference type="Proteomes" id="UP001596461">
    <property type="component" value="Unassembled WGS sequence"/>
</dbReference>
<dbReference type="PROSITE" id="PS51257">
    <property type="entry name" value="PROKAR_LIPOPROTEIN"/>
    <property type="match status" value="1"/>
</dbReference>
<comment type="caution">
    <text evidence="1">The sequence shown here is derived from an EMBL/GenBank/DDBJ whole genome shotgun (WGS) entry which is preliminary data.</text>
</comment>
<gene>
    <name evidence="1" type="ORF">ACFQL9_15540</name>
</gene>
<evidence type="ECO:0008006" key="3">
    <source>
        <dbReference type="Google" id="ProtNLM"/>
    </source>
</evidence>
<name>A0ABD5WGM3_9EURY</name>
<organism evidence="1 2">
    <name type="scientific">Halobaculum lipolyticum</name>
    <dbReference type="NCBI Taxonomy" id="3032001"/>
    <lineage>
        <taxon>Archaea</taxon>
        <taxon>Methanobacteriati</taxon>
        <taxon>Methanobacteriota</taxon>
        <taxon>Stenosarchaea group</taxon>
        <taxon>Halobacteria</taxon>
        <taxon>Halobacteriales</taxon>
        <taxon>Haloferacaceae</taxon>
        <taxon>Halobaculum</taxon>
    </lineage>
</organism>
<evidence type="ECO:0000313" key="1">
    <source>
        <dbReference type="EMBL" id="MFC7071059.1"/>
    </source>
</evidence>
<dbReference type="GeneID" id="81124599"/>
<dbReference type="EMBL" id="JBHTAH010000017">
    <property type="protein sequence ID" value="MFC7071059.1"/>
    <property type="molecule type" value="Genomic_DNA"/>
</dbReference>
<sequence length="194" mass="21313">MDRRAFVAAFATASVFGTAGCIGSFGRPEKPPSQRTYEQYVDGGNRLVSFRSYVSFESAQVTADGERVTLTPDNDVFTIVTASIENVGEESISTPLLNEFELIAAEYKPYHPSSAINGVDLNAIQPPEQDKRAVHLSDADPGRPHPEIEPGREIEYNLLFDTTEPSDVGYLLKWYASDYEAGVNVAKPVYLVTD</sequence>